<evidence type="ECO:0008006" key="4">
    <source>
        <dbReference type="Google" id="ProtNLM"/>
    </source>
</evidence>
<reference evidence="3" key="1">
    <citation type="submission" date="2017-09" db="EMBL/GenBank/DDBJ databases">
        <title>Depth-based differentiation of microbial function through sediment-hosted aquifers and enrichment of novel symbionts in the deep terrestrial subsurface.</title>
        <authorList>
            <person name="Probst A.J."/>
            <person name="Ladd B."/>
            <person name="Jarett J.K."/>
            <person name="Geller-Mcgrath D.E."/>
            <person name="Sieber C.M.K."/>
            <person name="Emerson J.B."/>
            <person name="Anantharaman K."/>
            <person name="Thomas B.C."/>
            <person name="Malmstrom R."/>
            <person name="Stieglmeier M."/>
            <person name="Klingl A."/>
            <person name="Woyke T."/>
            <person name="Ryan C.M."/>
            <person name="Banfield J.F."/>
        </authorList>
    </citation>
    <scope>NUCLEOTIDE SEQUENCE [LARGE SCALE GENOMIC DNA]</scope>
</reference>
<keyword evidence="1" id="KW-0175">Coiled coil</keyword>
<dbReference type="EMBL" id="PFLW01000037">
    <property type="protein sequence ID" value="PIY89311.1"/>
    <property type="molecule type" value="Genomic_DNA"/>
</dbReference>
<dbReference type="Proteomes" id="UP000230767">
    <property type="component" value="Unassembled WGS sequence"/>
</dbReference>
<organism evidence="2 3">
    <name type="scientific">Candidatus Nealsonbacteria bacterium CG_4_10_14_0_8_um_filter_37_14</name>
    <dbReference type="NCBI Taxonomy" id="1974684"/>
    <lineage>
        <taxon>Bacteria</taxon>
        <taxon>Candidatus Nealsoniibacteriota</taxon>
    </lineage>
</organism>
<comment type="caution">
    <text evidence="2">The sequence shown here is derived from an EMBL/GenBank/DDBJ whole genome shotgun (WGS) entry which is preliminary data.</text>
</comment>
<sequence>MFKFFKKNKKEPENLKEVLKYLKELGKEVKDLTQDLESFKKKSRTNLQKVGIVRFNPFQGVGGNQSFSIALLDENNDGIVLTSQYLQEFNRVYAKPIKGGCSSYSLSKEEKEAIEKAVQGPNS</sequence>
<protein>
    <recommendedName>
        <fullName evidence="4">DUF4446 domain-containing protein</fullName>
    </recommendedName>
</protein>
<dbReference type="AlphaFoldDB" id="A0A2M7R7A2"/>
<evidence type="ECO:0000256" key="1">
    <source>
        <dbReference type="SAM" id="Coils"/>
    </source>
</evidence>
<gene>
    <name evidence="2" type="ORF">COY73_01295</name>
</gene>
<proteinExistence type="predicted"/>
<dbReference type="InterPro" id="IPR027981">
    <property type="entry name" value="DUF4446"/>
</dbReference>
<feature type="coiled-coil region" evidence="1">
    <location>
        <begin position="15"/>
        <end position="42"/>
    </location>
</feature>
<dbReference type="Pfam" id="PF14584">
    <property type="entry name" value="DUF4446"/>
    <property type="match status" value="1"/>
</dbReference>
<evidence type="ECO:0000313" key="3">
    <source>
        <dbReference type="Proteomes" id="UP000230767"/>
    </source>
</evidence>
<evidence type="ECO:0000313" key="2">
    <source>
        <dbReference type="EMBL" id="PIY89311.1"/>
    </source>
</evidence>
<accession>A0A2M7R7A2</accession>
<name>A0A2M7R7A2_9BACT</name>